<proteinExistence type="predicted"/>
<dbReference type="Proteomes" id="UP000502298">
    <property type="component" value="Chromosome"/>
</dbReference>
<keyword evidence="2" id="KW-1185">Reference proteome</keyword>
<accession>A0A6H2EN51</accession>
<reference evidence="1 2" key="1">
    <citation type="submission" date="2020-03" db="EMBL/GenBank/DDBJ databases">
        <title>Complete genome of Arcanobacterium buesumensis sp. nov. strain 2701.</title>
        <authorList>
            <person name="Borowiak M."/>
            <person name="Alssahen M."/>
            <person name="Laemmler C."/>
            <person name="Malorny B."/>
            <person name="Hassan A."/>
            <person name="Prenger-Berninghoff E."/>
            <person name="Ploetz M."/>
            <person name="Abdulmawjood A."/>
        </authorList>
    </citation>
    <scope>NUCLEOTIDE SEQUENCE [LARGE SCALE GENOMIC DNA]</scope>
    <source>
        <strain evidence="1 2">2701</strain>
    </source>
</reference>
<dbReference type="AlphaFoldDB" id="A0A6H2EN51"/>
<evidence type="ECO:0000313" key="1">
    <source>
        <dbReference type="EMBL" id="QJC22503.1"/>
    </source>
</evidence>
<sequence length="164" mass="18964">MTVQQETNVVETAIDAMDIWFAFLNRVKDGFESDCMSFDEFIECAQGQENVLRETVDKVIVRDSIIIFVIDEDFRQHWGQFPEIDFIRLSKRPDWALARRVICCLGFMGKNPHAMATSAMLNWWVGDNDEANRLANEALEIDGSLRLAVLMMNILMFDIVPPWK</sequence>
<name>A0A6H2EN51_9ACTO</name>
<evidence type="ECO:0000313" key="2">
    <source>
        <dbReference type="Proteomes" id="UP000502298"/>
    </source>
</evidence>
<protein>
    <submittedName>
        <fullName evidence="1">Uncharacterized protein</fullName>
    </submittedName>
</protein>
<dbReference type="RefSeq" id="WP_168918425.1">
    <property type="nucleotide sequence ID" value="NZ_CP050804.1"/>
</dbReference>
<gene>
    <name evidence="1" type="ORF">HC352_08310</name>
</gene>
<dbReference type="KEGG" id="arca:HC352_08310"/>
<organism evidence="1 2">
    <name type="scientific">Arcanobacterium buesumense</name>
    <dbReference type="NCBI Taxonomy" id="2722751"/>
    <lineage>
        <taxon>Bacteria</taxon>
        <taxon>Bacillati</taxon>
        <taxon>Actinomycetota</taxon>
        <taxon>Actinomycetes</taxon>
        <taxon>Actinomycetales</taxon>
        <taxon>Actinomycetaceae</taxon>
        <taxon>Arcanobacterium</taxon>
    </lineage>
</organism>
<dbReference type="EMBL" id="CP050804">
    <property type="protein sequence ID" value="QJC22503.1"/>
    <property type="molecule type" value="Genomic_DNA"/>
</dbReference>